<dbReference type="RefSeq" id="WP_173412973.1">
    <property type="nucleotide sequence ID" value="NZ_CP054139.1"/>
</dbReference>
<dbReference type="KEGG" id="mmab:HQ865_00350"/>
<evidence type="ECO:0000313" key="1">
    <source>
        <dbReference type="EMBL" id="QKJ28271.1"/>
    </source>
</evidence>
<accession>A0A7D4Q558</accession>
<gene>
    <name evidence="1" type="ORF">HQ865_00350</name>
</gene>
<dbReference type="AlphaFoldDB" id="A0A7D4Q558"/>
<sequence>MGKADIKTGGETQSPFNIKTYSVSEILAAGGTTAFANQLGKNTQHTIARLKALPKEDFLTDEEAKAALEYLKNNK</sequence>
<protein>
    <submittedName>
        <fullName evidence="1">Uncharacterized protein</fullName>
    </submittedName>
</protein>
<organism evidence="1 2">
    <name type="scientific">Mucilaginibacter mali</name>
    <dbReference type="NCBI Taxonomy" id="2740462"/>
    <lineage>
        <taxon>Bacteria</taxon>
        <taxon>Pseudomonadati</taxon>
        <taxon>Bacteroidota</taxon>
        <taxon>Sphingobacteriia</taxon>
        <taxon>Sphingobacteriales</taxon>
        <taxon>Sphingobacteriaceae</taxon>
        <taxon>Mucilaginibacter</taxon>
    </lineage>
</organism>
<keyword evidence="2" id="KW-1185">Reference proteome</keyword>
<evidence type="ECO:0000313" key="2">
    <source>
        <dbReference type="Proteomes" id="UP000505355"/>
    </source>
</evidence>
<proteinExistence type="predicted"/>
<reference evidence="1 2" key="1">
    <citation type="submission" date="2020-05" db="EMBL/GenBank/DDBJ databases">
        <title>Mucilaginibacter mali sp. nov.</title>
        <authorList>
            <person name="Kim H.S."/>
            <person name="Lee K.C."/>
            <person name="Suh M.K."/>
            <person name="Kim J.-S."/>
            <person name="Han K.-I."/>
            <person name="Eom M.K."/>
            <person name="Shin Y.K."/>
            <person name="Lee J.-S."/>
        </authorList>
    </citation>
    <scope>NUCLEOTIDE SEQUENCE [LARGE SCALE GENOMIC DNA]</scope>
    <source>
        <strain evidence="1 2">G2-14</strain>
    </source>
</reference>
<dbReference type="Proteomes" id="UP000505355">
    <property type="component" value="Chromosome"/>
</dbReference>
<dbReference type="EMBL" id="CP054139">
    <property type="protein sequence ID" value="QKJ28271.1"/>
    <property type="molecule type" value="Genomic_DNA"/>
</dbReference>
<name>A0A7D4Q558_9SPHI</name>